<accession>A0A345VK17</accession>
<dbReference type="GO" id="GO:0016747">
    <property type="term" value="F:acyltransferase activity, transferring groups other than amino-acyl groups"/>
    <property type="evidence" value="ECO:0007669"/>
    <property type="project" value="InterPro"/>
</dbReference>
<feature type="domain" description="N-acetyltransferase" evidence="1">
    <location>
        <begin position="2"/>
        <end position="155"/>
    </location>
</feature>
<dbReference type="Proteomes" id="UP000255411">
    <property type="component" value="Chromosome"/>
</dbReference>
<proteinExistence type="predicted"/>
<gene>
    <name evidence="2" type="primary">ypeA</name>
    <name evidence="2" type="ORF">Sp14A_11540</name>
</gene>
<dbReference type="PROSITE" id="PS51186">
    <property type="entry name" value="GNAT"/>
    <property type="match status" value="1"/>
</dbReference>
<evidence type="ECO:0000313" key="3">
    <source>
        <dbReference type="Proteomes" id="UP000255411"/>
    </source>
</evidence>
<keyword evidence="2" id="KW-0808">Transferase</keyword>
<dbReference type="InterPro" id="IPR016181">
    <property type="entry name" value="Acyl_CoA_acyltransferase"/>
</dbReference>
<name>A0A345VK17_9STRE</name>
<dbReference type="EMBL" id="CP022601">
    <property type="protein sequence ID" value="AXJ13069.1"/>
    <property type="molecule type" value="Genomic_DNA"/>
</dbReference>
<protein>
    <submittedName>
        <fullName evidence="2">Acetyltransferase YpeA</fullName>
        <ecNumber evidence="2">2.3.1.-</ecNumber>
    </submittedName>
</protein>
<keyword evidence="2" id="KW-0012">Acyltransferase</keyword>
<dbReference type="Gene3D" id="3.40.630.30">
    <property type="match status" value="1"/>
</dbReference>
<organism evidence="2 3">
    <name type="scientific">Streptococcus pluranimalium</name>
    <dbReference type="NCBI Taxonomy" id="82348"/>
    <lineage>
        <taxon>Bacteria</taxon>
        <taxon>Bacillati</taxon>
        <taxon>Bacillota</taxon>
        <taxon>Bacilli</taxon>
        <taxon>Lactobacillales</taxon>
        <taxon>Streptococcaceae</taxon>
        <taxon>Streptococcus</taxon>
    </lineage>
</organism>
<dbReference type="RefSeq" id="WP_407697195.1">
    <property type="nucleotide sequence ID" value="NZ_CP022601.1"/>
</dbReference>
<dbReference type="SUPFAM" id="SSF55729">
    <property type="entry name" value="Acyl-CoA N-acyltransferases (Nat)"/>
    <property type="match status" value="1"/>
</dbReference>
<dbReference type="AlphaFoldDB" id="A0A345VK17"/>
<dbReference type="Pfam" id="PF00583">
    <property type="entry name" value="Acetyltransf_1"/>
    <property type="match status" value="1"/>
</dbReference>
<evidence type="ECO:0000259" key="1">
    <source>
        <dbReference type="PROSITE" id="PS51186"/>
    </source>
</evidence>
<dbReference type="InterPro" id="IPR000182">
    <property type="entry name" value="GNAT_dom"/>
</dbReference>
<dbReference type="GeneID" id="98393245"/>
<dbReference type="CDD" id="cd04301">
    <property type="entry name" value="NAT_SF"/>
    <property type="match status" value="1"/>
</dbReference>
<sequence>MISIKHYEPKYDKSWVYCKALAYLFSDFWDDDSREKDDFSEYYEDSIELIALDGATVVGLLDIGIYDKEASRAYPYYSCDKLAYFANLAVHPDYQNQGIANKLFEKAEKLLLSKKVQALSIFTRGDANANYLYQKWGAELIAKDWLVVGLPKTLHQDFTFKVLKNDQRLRFETTDGELSYYQREGVYIVSQEEALASFEAEAIYEERTYLKRYEETL</sequence>
<evidence type="ECO:0000313" key="2">
    <source>
        <dbReference type="EMBL" id="AXJ13069.1"/>
    </source>
</evidence>
<reference evidence="2 3" key="1">
    <citation type="submission" date="2017-07" db="EMBL/GenBank/DDBJ databases">
        <title>Streptococcus pluranimalium as cause of bovine abortion.</title>
        <authorList>
            <person name="Rodriguez Campos S."/>
            <person name="Gobeli Brawand S."/>
            <person name="Brodard I."/>
            <person name="Rychener L."/>
            <person name="Perreten V."/>
        </authorList>
    </citation>
    <scope>NUCLEOTIDE SEQUENCE [LARGE SCALE GENOMIC DNA]</scope>
    <source>
        <strain evidence="2 3">14A0014</strain>
    </source>
</reference>
<dbReference type="EC" id="2.3.1.-" evidence="2"/>